<reference evidence="7" key="3">
    <citation type="submission" date="2025-09" db="UniProtKB">
        <authorList>
            <consortium name="Ensembl"/>
        </authorList>
    </citation>
    <scope>IDENTIFICATION</scope>
</reference>
<organism evidence="7 8">
    <name type="scientific">Bos mutus grunniens</name>
    <name type="common">Wild yak</name>
    <name type="synonym">Bos grunniens</name>
    <dbReference type="NCBI Taxonomy" id="30521"/>
    <lineage>
        <taxon>Eukaryota</taxon>
        <taxon>Metazoa</taxon>
        <taxon>Chordata</taxon>
        <taxon>Craniata</taxon>
        <taxon>Vertebrata</taxon>
        <taxon>Euteleostomi</taxon>
        <taxon>Mammalia</taxon>
        <taxon>Eutheria</taxon>
        <taxon>Laurasiatheria</taxon>
        <taxon>Artiodactyla</taxon>
        <taxon>Ruminantia</taxon>
        <taxon>Pecora</taxon>
        <taxon>Bovidae</taxon>
        <taxon>Bovinae</taxon>
        <taxon>Bos</taxon>
    </lineage>
</organism>
<keyword evidence="8" id="KW-1185">Reference proteome</keyword>
<dbReference type="Proteomes" id="UP000694520">
    <property type="component" value="Chromosome 1"/>
</dbReference>
<dbReference type="InterPro" id="IPR008661">
    <property type="entry name" value="L6_membrane"/>
</dbReference>
<feature type="transmembrane region" description="Helical" evidence="6">
    <location>
        <begin position="206"/>
        <end position="229"/>
    </location>
</feature>
<evidence type="ECO:0000256" key="4">
    <source>
        <dbReference type="ARBA" id="ARBA00022989"/>
    </source>
</evidence>
<dbReference type="GO" id="GO:0016020">
    <property type="term" value="C:membrane"/>
    <property type="evidence" value="ECO:0007669"/>
    <property type="project" value="UniProtKB-SubCell"/>
</dbReference>
<dbReference type="AlphaFoldDB" id="A0A8B9XT19"/>
<keyword evidence="4 6" id="KW-1133">Transmembrane helix</keyword>
<accession>A0A8B9XT19</accession>
<dbReference type="Ensembl" id="ENSBGRT00000030657.1">
    <property type="protein sequence ID" value="ENSBGRP00000026560.1"/>
    <property type="gene ID" value="ENSBGRG00000016700.1"/>
</dbReference>
<feature type="transmembrane region" description="Helical" evidence="6">
    <location>
        <begin position="57"/>
        <end position="77"/>
    </location>
</feature>
<evidence type="ECO:0000256" key="5">
    <source>
        <dbReference type="ARBA" id="ARBA00023136"/>
    </source>
</evidence>
<name>A0A8B9XT19_BOSMU</name>
<reference evidence="7" key="2">
    <citation type="submission" date="2025-08" db="UniProtKB">
        <authorList>
            <consortium name="Ensembl"/>
        </authorList>
    </citation>
    <scope>IDENTIFICATION</scope>
</reference>
<dbReference type="PANTHER" id="PTHR14198:SF14">
    <property type="entry name" value="TRANSMEMBRANE 4 L6 FAMILY MEMBER 18"/>
    <property type="match status" value="1"/>
</dbReference>
<comment type="subcellular location">
    <subcellularLocation>
        <location evidence="1">Membrane</location>
        <topology evidence="1">Multi-pass membrane protein</topology>
    </subcellularLocation>
</comment>
<feature type="transmembrane region" description="Helical" evidence="6">
    <location>
        <begin position="250"/>
        <end position="268"/>
    </location>
</feature>
<evidence type="ECO:0000256" key="1">
    <source>
        <dbReference type="ARBA" id="ARBA00004141"/>
    </source>
</evidence>
<keyword evidence="3 6" id="KW-0812">Transmembrane</keyword>
<proteinExistence type="inferred from homology"/>
<dbReference type="Pfam" id="PF05805">
    <property type="entry name" value="L6_membrane"/>
    <property type="match status" value="1"/>
</dbReference>
<protein>
    <submittedName>
        <fullName evidence="7">Transmembrane 4 L six family member 18</fullName>
    </submittedName>
</protein>
<evidence type="ECO:0000256" key="2">
    <source>
        <dbReference type="ARBA" id="ARBA00006193"/>
    </source>
</evidence>
<feature type="transmembrane region" description="Helical" evidence="6">
    <location>
        <begin position="93"/>
        <end position="117"/>
    </location>
</feature>
<evidence type="ECO:0000313" key="8">
    <source>
        <dbReference type="Proteomes" id="UP000694520"/>
    </source>
</evidence>
<evidence type="ECO:0000256" key="3">
    <source>
        <dbReference type="ARBA" id="ARBA00022692"/>
    </source>
</evidence>
<evidence type="ECO:0000256" key="6">
    <source>
        <dbReference type="SAM" id="Phobius"/>
    </source>
</evidence>
<dbReference type="GeneTree" id="ENSGT01030000234590"/>
<gene>
    <name evidence="7" type="primary">TM4SF18</name>
</gene>
<evidence type="ECO:0000313" key="7">
    <source>
        <dbReference type="Ensembl" id="ENSBGRP00000026560.1"/>
    </source>
</evidence>
<keyword evidence="5 6" id="KW-0472">Membrane</keyword>
<sequence length="319" mass="35695">MRAETFCLTPFPNFIYKILGCISVRVLAPHEYELKGSDPESGSEQGKMGSRKCGSCLSSLLIPLALWSIIVNILLYFPNGQASYASSNKLTNYVWYFEGICFSGIMMLVVAAVLLVLENDNNYKCCQSENCSKKYMTVLSMIFSALGIAFSGYCLVISALGLLQGPYCRTLDGWEYAFEGTAGRFLTDSREWIQCLEPAHVVEWNIILFSILIALSGLQVIVCLIRVVIQLSKSLCGTYSVIIQVPDPPWHLYLLLCPGFNVSCWRLFGIASFSFHSYCPHLYSASNISIFPYIPVCLLACLNGLNQRNNYKIIFCVPW</sequence>
<feature type="transmembrane region" description="Helical" evidence="6">
    <location>
        <begin position="138"/>
        <end position="163"/>
    </location>
</feature>
<dbReference type="PANTHER" id="PTHR14198">
    <property type="entry name" value="TRANSMEMBRANE 4 L6 FAMILY MEMBER 1-RELATED"/>
    <property type="match status" value="1"/>
</dbReference>
<comment type="similarity">
    <text evidence="2">Belongs to the L6 tetraspanin family.</text>
</comment>
<reference evidence="7" key="1">
    <citation type="submission" date="2019-05" db="EMBL/GenBank/DDBJ databases">
        <authorList>
            <person name="Zhang S."/>
            <person name="Liu J."/>
        </authorList>
    </citation>
    <scope>NUCLEOTIDE SEQUENCE [LARGE SCALE GENOMIC DNA]</scope>
</reference>
<feature type="transmembrane region" description="Helical" evidence="6">
    <location>
        <begin position="288"/>
        <end position="305"/>
    </location>
</feature>